<sequence>MCAYLMHRQSHPSRNLFNPLLPMASEAVLNLNESNFQTEISSSTVPVIVDFWAEWCGPCRMLTPILEQLAAEKGAAVKVTKVNVDENPNLAAQYGVRSIPMLLFIKNGEVKETVVGVQSKDALSRKLDALA</sequence>
<gene>
    <name evidence="8" type="ORF">GCM10023213_20890</name>
</gene>
<organism evidence="8 9">
    <name type="scientific">Prosthecobacter algae</name>
    <dbReference type="NCBI Taxonomy" id="1144682"/>
    <lineage>
        <taxon>Bacteria</taxon>
        <taxon>Pseudomonadati</taxon>
        <taxon>Verrucomicrobiota</taxon>
        <taxon>Verrucomicrobiia</taxon>
        <taxon>Verrucomicrobiales</taxon>
        <taxon>Verrucomicrobiaceae</taxon>
        <taxon>Prosthecobacter</taxon>
    </lineage>
</organism>
<keyword evidence="3" id="KW-0249">Electron transport</keyword>
<dbReference type="InterPro" id="IPR013766">
    <property type="entry name" value="Thioredoxin_domain"/>
</dbReference>
<comment type="similarity">
    <text evidence="1">Belongs to the thioredoxin family.</text>
</comment>
<dbReference type="Proteomes" id="UP001499852">
    <property type="component" value="Unassembled WGS sequence"/>
</dbReference>
<dbReference type="PANTHER" id="PTHR45663">
    <property type="entry name" value="GEO12009P1"/>
    <property type="match status" value="1"/>
</dbReference>
<evidence type="ECO:0000256" key="2">
    <source>
        <dbReference type="ARBA" id="ARBA00022448"/>
    </source>
</evidence>
<dbReference type="InterPro" id="IPR036249">
    <property type="entry name" value="Thioredoxin-like_sf"/>
</dbReference>
<evidence type="ECO:0000256" key="4">
    <source>
        <dbReference type="ARBA" id="ARBA00023157"/>
    </source>
</evidence>
<dbReference type="Pfam" id="PF00085">
    <property type="entry name" value="Thioredoxin"/>
    <property type="match status" value="1"/>
</dbReference>
<dbReference type="PROSITE" id="PS51352">
    <property type="entry name" value="THIOREDOXIN_2"/>
    <property type="match status" value="1"/>
</dbReference>
<dbReference type="PRINTS" id="PR00421">
    <property type="entry name" value="THIOREDOXIN"/>
</dbReference>
<accession>A0ABP9P5I2</accession>
<reference evidence="9" key="1">
    <citation type="journal article" date="2019" name="Int. J. Syst. Evol. Microbiol.">
        <title>The Global Catalogue of Microorganisms (GCM) 10K type strain sequencing project: providing services to taxonomists for standard genome sequencing and annotation.</title>
        <authorList>
            <consortium name="The Broad Institute Genomics Platform"/>
            <consortium name="The Broad Institute Genome Sequencing Center for Infectious Disease"/>
            <person name="Wu L."/>
            <person name="Ma J."/>
        </authorList>
    </citation>
    <scope>NUCLEOTIDE SEQUENCE [LARGE SCALE GENOMIC DNA]</scope>
    <source>
        <strain evidence="9">JCM 18053</strain>
    </source>
</reference>
<dbReference type="SUPFAM" id="SSF52833">
    <property type="entry name" value="Thioredoxin-like"/>
    <property type="match status" value="1"/>
</dbReference>
<dbReference type="InterPro" id="IPR005746">
    <property type="entry name" value="Thioredoxin"/>
</dbReference>
<protein>
    <recommendedName>
        <fullName evidence="6">Thioredoxin</fullName>
    </recommendedName>
</protein>
<dbReference type="EMBL" id="BAABIA010000004">
    <property type="protein sequence ID" value="GAA5139701.1"/>
    <property type="molecule type" value="Genomic_DNA"/>
</dbReference>
<keyword evidence="9" id="KW-1185">Reference proteome</keyword>
<keyword evidence="2" id="KW-0813">Transport</keyword>
<evidence type="ECO:0000256" key="1">
    <source>
        <dbReference type="ARBA" id="ARBA00008987"/>
    </source>
</evidence>
<dbReference type="PANTHER" id="PTHR45663:SF11">
    <property type="entry name" value="GEO12009P1"/>
    <property type="match status" value="1"/>
</dbReference>
<dbReference type="InterPro" id="IPR017937">
    <property type="entry name" value="Thioredoxin_CS"/>
</dbReference>
<evidence type="ECO:0000256" key="5">
    <source>
        <dbReference type="ARBA" id="ARBA00023284"/>
    </source>
</evidence>
<name>A0ABP9P5I2_9BACT</name>
<feature type="domain" description="Thioredoxin" evidence="7">
    <location>
        <begin position="22"/>
        <end position="131"/>
    </location>
</feature>
<evidence type="ECO:0000313" key="8">
    <source>
        <dbReference type="EMBL" id="GAA5139701.1"/>
    </source>
</evidence>
<dbReference type="Gene3D" id="3.40.30.10">
    <property type="entry name" value="Glutaredoxin"/>
    <property type="match status" value="1"/>
</dbReference>
<evidence type="ECO:0000313" key="9">
    <source>
        <dbReference type="Proteomes" id="UP001499852"/>
    </source>
</evidence>
<comment type="caution">
    <text evidence="8">The sequence shown here is derived from an EMBL/GenBank/DDBJ whole genome shotgun (WGS) entry which is preliminary data.</text>
</comment>
<dbReference type="CDD" id="cd02947">
    <property type="entry name" value="TRX_family"/>
    <property type="match status" value="1"/>
</dbReference>
<proteinExistence type="inferred from homology"/>
<keyword evidence="4" id="KW-1015">Disulfide bond</keyword>
<keyword evidence="5" id="KW-0676">Redox-active center</keyword>
<evidence type="ECO:0000259" key="7">
    <source>
        <dbReference type="PROSITE" id="PS51352"/>
    </source>
</evidence>
<dbReference type="PROSITE" id="PS00194">
    <property type="entry name" value="THIOREDOXIN_1"/>
    <property type="match status" value="1"/>
</dbReference>
<evidence type="ECO:0000256" key="3">
    <source>
        <dbReference type="ARBA" id="ARBA00022982"/>
    </source>
</evidence>
<dbReference type="NCBIfam" id="TIGR01068">
    <property type="entry name" value="thioredoxin"/>
    <property type="match status" value="1"/>
</dbReference>
<evidence type="ECO:0000256" key="6">
    <source>
        <dbReference type="NCBIfam" id="TIGR01068"/>
    </source>
</evidence>